<name>A0A9Q4B3F6_SALAG</name>
<dbReference type="AlphaFoldDB" id="A0A9Q4B3F6"/>
<evidence type="ECO:0000313" key="2">
    <source>
        <dbReference type="Proteomes" id="UP001057753"/>
    </source>
</evidence>
<comment type="caution">
    <text evidence="1">The sequence shown here is derived from an EMBL/GenBank/DDBJ whole genome shotgun (WGS) entry which is preliminary data.</text>
</comment>
<proteinExistence type="predicted"/>
<sequence>MDIAALSIGMSQMKVQQQVDVSLLKKVMDTSGQKTEFIDKMLDGASVKNMEMSVQPHLGSSVDITL</sequence>
<dbReference type="Pfam" id="PF14070">
    <property type="entry name" value="YjfB_motility"/>
    <property type="match status" value="1"/>
</dbReference>
<dbReference type="OrthoDB" id="1924973at2"/>
<evidence type="ECO:0000313" key="1">
    <source>
        <dbReference type="EMBL" id="MCR6097430.1"/>
    </source>
</evidence>
<accession>A0A9Q4B3F6</accession>
<dbReference type="InterPro" id="IPR025906">
    <property type="entry name" value="YjfB_motility"/>
</dbReference>
<reference evidence="1" key="1">
    <citation type="submission" date="2020-06" db="EMBL/GenBank/DDBJ databases">
        <title>Insight into the genomes of haloalkaliphilic bacilli from Kenyan soda lakes.</title>
        <authorList>
            <person name="Mwirichia R."/>
            <person name="Villamizar G.C."/>
            <person name="Poehlein A."/>
            <person name="Mugweru J."/>
            <person name="Kipnyargis A."/>
            <person name="Kiplimo D."/>
            <person name="Orwa P."/>
            <person name="Daniel R."/>
        </authorList>
    </citation>
    <scope>NUCLEOTIDE SEQUENCE</scope>
    <source>
        <strain evidence="1">B1096_S55</strain>
    </source>
</reference>
<keyword evidence="2" id="KW-1185">Reference proteome</keyword>
<dbReference type="Proteomes" id="UP001057753">
    <property type="component" value="Unassembled WGS sequence"/>
</dbReference>
<organism evidence="1 2">
    <name type="scientific">Salipaludibacillus agaradhaerens</name>
    <name type="common">Bacillus agaradhaerens</name>
    <dbReference type="NCBI Taxonomy" id="76935"/>
    <lineage>
        <taxon>Bacteria</taxon>
        <taxon>Bacillati</taxon>
        <taxon>Bacillota</taxon>
        <taxon>Bacilli</taxon>
        <taxon>Bacillales</taxon>
        <taxon>Bacillaceae</taxon>
    </lineage>
</organism>
<dbReference type="RefSeq" id="WP_078577666.1">
    <property type="nucleotide sequence ID" value="NZ_JABXYM010000001.1"/>
</dbReference>
<protein>
    <submittedName>
        <fullName evidence="1">YjfB family protein</fullName>
    </submittedName>
</protein>
<dbReference type="EMBL" id="JABXYM010000001">
    <property type="protein sequence ID" value="MCR6097430.1"/>
    <property type="molecule type" value="Genomic_DNA"/>
</dbReference>
<gene>
    <name evidence="1" type="ORF">HXA33_12830</name>
</gene>